<dbReference type="GeneID" id="80894844"/>
<dbReference type="AlphaFoldDB" id="A0A9W8QJL6"/>
<keyword evidence="2" id="KW-1185">Reference proteome</keyword>
<dbReference type="InterPro" id="IPR027417">
    <property type="entry name" value="P-loop_NTPase"/>
</dbReference>
<comment type="caution">
    <text evidence="1">The sequence shown here is derived from an EMBL/GenBank/DDBJ whole genome shotgun (WGS) entry which is preliminary data.</text>
</comment>
<proteinExistence type="predicted"/>
<dbReference type="Gene3D" id="3.40.50.300">
    <property type="entry name" value="P-loop containing nucleotide triphosphate hydrolases"/>
    <property type="match status" value="1"/>
</dbReference>
<protein>
    <recommendedName>
        <fullName evidence="3">Fungal N-terminal domain-containing protein</fullName>
    </recommendedName>
</protein>
<dbReference type="EMBL" id="JAJHUN010000002">
    <property type="protein sequence ID" value="KAJ4161659.1"/>
    <property type="molecule type" value="Genomic_DNA"/>
</dbReference>
<gene>
    <name evidence="1" type="ORF">LMH87_007685</name>
</gene>
<evidence type="ECO:0008006" key="3">
    <source>
        <dbReference type="Google" id="ProtNLM"/>
    </source>
</evidence>
<organism evidence="1 2">
    <name type="scientific">Akanthomyces muscarius</name>
    <name type="common">Entomopathogenic fungus</name>
    <name type="synonym">Lecanicillium muscarium</name>
    <dbReference type="NCBI Taxonomy" id="2231603"/>
    <lineage>
        <taxon>Eukaryota</taxon>
        <taxon>Fungi</taxon>
        <taxon>Dikarya</taxon>
        <taxon>Ascomycota</taxon>
        <taxon>Pezizomycotina</taxon>
        <taxon>Sordariomycetes</taxon>
        <taxon>Hypocreomycetidae</taxon>
        <taxon>Hypocreales</taxon>
        <taxon>Cordycipitaceae</taxon>
        <taxon>Akanthomyces</taxon>
    </lineage>
</organism>
<accession>A0A9W8QJL6</accession>
<evidence type="ECO:0000313" key="2">
    <source>
        <dbReference type="Proteomes" id="UP001144673"/>
    </source>
</evidence>
<dbReference type="RefSeq" id="XP_056058043.1">
    <property type="nucleotide sequence ID" value="XM_056199611.1"/>
</dbReference>
<reference evidence="1" key="1">
    <citation type="journal article" date="2023" name="Access Microbiol">
        <title>De-novo genome assembly for Akanthomyces muscarius, a biocontrol agent of insect agricultural pests.</title>
        <authorList>
            <person name="Erdos Z."/>
            <person name="Studholme D.J."/>
            <person name="Raymond B."/>
            <person name="Sharma M."/>
        </authorList>
    </citation>
    <scope>NUCLEOTIDE SEQUENCE</scope>
    <source>
        <strain evidence="1">Ve6</strain>
    </source>
</reference>
<dbReference type="Proteomes" id="UP001144673">
    <property type="component" value="Unassembled WGS sequence"/>
</dbReference>
<name>A0A9W8QJL6_AKAMU</name>
<sequence>MDGLSVAASIIAVVDVSVKIITLCSQYSRAVVNAKADIARLATLLKGLRTTLDHAKALIEAPQGASLSTSHDLQEQLAGCQSTLQELNEKLELGVARASKRRFWVRALKWPFGHGEIEALMSLLERYHGRIMDGLQVDQTTLLLHIKNGVDNFPAQTDEDISIAKKPHFLIPFPRDPDFIPRPAVQVQIREQLTGKASRLALIGMGGFGKSQLAIELAHEVHSSNPEKSVFWLRGNSRATFEASYRSLADSLALPRRHDPKTNIFALTISMCFLVLWRSLQWRPIYPKQAMEKSW</sequence>
<dbReference type="SUPFAM" id="SSF52540">
    <property type="entry name" value="P-loop containing nucleoside triphosphate hydrolases"/>
    <property type="match status" value="1"/>
</dbReference>
<evidence type="ECO:0000313" key="1">
    <source>
        <dbReference type="EMBL" id="KAJ4161659.1"/>
    </source>
</evidence>